<comment type="caution">
    <text evidence="3">The sequence shown here is derived from an EMBL/GenBank/DDBJ whole genome shotgun (WGS) entry which is preliminary data.</text>
</comment>
<accession>A0ABR2VKF9</accession>
<dbReference type="Pfam" id="PF16884">
    <property type="entry name" value="ADH_N_2"/>
    <property type="match status" value="1"/>
</dbReference>
<evidence type="ECO:0000313" key="3">
    <source>
        <dbReference type="EMBL" id="KAK9670725.1"/>
    </source>
</evidence>
<organism evidence="3 4">
    <name type="scientific">Basidiobolus ranarum</name>
    <dbReference type="NCBI Taxonomy" id="34480"/>
    <lineage>
        <taxon>Eukaryota</taxon>
        <taxon>Fungi</taxon>
        <taxon>Fungi incertae sedis</taxon>
        <taxon>Zoopagomycota</taxon>
        <taxon>Entomophthoromycotina</taxon>
        <taxon>Basidiobolomycetes</taxon>
        <taxon>Basidiobolales</taxon>
        <taxon>Basidiobolaceae</taxon>
        <taxon>Basidiobolus</taxon>
    </lineage>
</organism>
<dbReference type="EMBL" id="JASJQH010010875">
    <property type="protein sequence ID" value="KAK9670725.1"/>
    <property type="molecule type" value="Genomic_DNA"/>
</dbReference>
<dbReference type="InterPro" id="IPR045010">
    <property type="entry name" value="MDR_fam"/>
</dbReference>
<gene>
    <name evidence="3" type="ORF">K7432_017579</name>
</gene>
<name>A0ABR2VKF9_9FUNG</name>
<keyword evidence="1" id="KW-0560">Oxidoreductase</keyword>
<protein>
    <recommendedName>
        <fullName evidence="2">Oxidoreductase N-terminal domain-containing protein</fullName>
    </recommendedName>
</protein>
<dbReference type="PANTHER" id="PTHR43205:SF7">
    <property type="entry name" value="PROSTAGLANDIN REDUCTASE 1"/>
    <property type="match status" value="1"/>
</dbReference>
<dbReference type="Proteomes" id="UP001479436">
    <property type="component" value="Unassembled WGS sequence"/>
</dbReference>
<dbReference type="InterPro" id="IPR011032">
    <property type="entry name" value="GroES-like_sf"/>
</dbReference>
<evidence type="ECO:0000313" key="4">
    <source>
        <dbReference type="Proteomes" id="UP001479436"/>
    </source>
</evidence>
<dbReference type="Gene3D" id="3.90.180.10">
    <property type="entry name" value="Medium-chain alcohol dehydrogenases, catalytic domain"/>
    <property type="match status" value="1"/>
</dbReference>
<evidence type="ECO:0000259" key="2">
    <source>
        <dbReference type="Pfam" id="PF16884"/>
    </source>
</evidence>
<dbReference type="CDD" id="cd05288">
    <property type="entry name" value="PGDH"/>
    <property type="match status" value="1"/>
</dbReference>
<dbReference type="PANTHER" id="PTHR43205">
    <property type="entry name" value="PROSTAGLANDIN REDUCTASE"/>
    <property type="match status" value="1"/>
</dbReference>
<reference evidence="3 4" key="1">
    <citation type="submission" date="2023-04" db="EMBL/GenBank/DDBJ databases">
        <title>Genome of Basidiobolus ranarum AG-B5.</title>
        <authorList>
            <person name="Stajich J.E."/>
            <person name="Carter-House D."/>
            <person name="Gryganskyi A."/>
        </authorList>
    </citation>
    <scope>NUCLEOTIDE SEQUENCE [LARGE SCALE GENOMIC DNA]</scope>
    <source>
        <strain evidence="3 4">AG-B5</strain>
    </source>
</reference>
<dbReference type="SUPFAM" id="SSF50129">
    <property type="entry name" value="GroES-like"/>
    <property type="match status" value="1"/>
</dbReference>
<feature type="domain" description="Oxidoreductase N-terminal" evidence="2">
    <location>
        <begin position="21"/>
        <end position="105"/>
    </location>
</feature>
<sequence>MPIVGKDIELVTKDFDPNSITLDENDVLLRNLYMSVDPYIRGRMRSAEIKSYVPAFTIGEVMQVGGVSQVIKSKNPEYQEGDIVTGMIGWENYTVISGGKDLHKIEGARESSIPLSYHLGVLGMPGMTAYAGLFKIGEPKEGETIFISAASDAVGQVVGQIAKVN</sequence>
<keyword evidence="4" id="KW-1185">Reference proteome</keyword>
<dbReference type="InterPro" id="IPR041694">
    <property type="entry name" value="ADH_N_2"/>
</dbReference>
<proteinExistence type="predicted"/>
<evidence type="ECO:0000256" key="1">
    <source>
        <dbReference type="ARBA" id="ARBA00023002"/>
    </source>
</evidence>